<organism evidence="7 8">
    <name type="scientific">Hibiscus sabdariffa</name>
    <name type="common">roselle</name>
    <dbReference type="NCBI Taxonomy" id="183260"/>
    <lineage>
        <taxon>Eukaryota</taxon>
        <taxon>Viridiplantae</taxon>
        <taxon>Streptophyta</taxon>
        <taxon>Embryophyta</taxon>
        <taxon>Tracheophyta</taxon>
        <taxon>Spermatophyta</taxon>
        <taxon>Magnoliopsida</taxon>
        <taxon>eudicotyledons</taxon>
        <taxon>Gunneridae</taxon>
        <taxon>Pentapetalae</taxon>
        <taxon>rosids</taxon>
        <taxon>malvids</taxon>
        <taxon>Malvales</taxon>
        <taxon>Malvaceae</taxon>
        <taxon>Malvoideae</taxon>
        <taxon>Hibiscus</taxon>
    </lineage>
</organism>
<dbReference type="InterPro" id="IPR036396">
    <property type="entry name" value="Cyt_P450_sf"/>
</dbReference>
<keyword evidence="3" id="KW-0479">Metal-binding</keyword>
<dbReference type="Proteomes" id="UP001472677">
    <property type="component" value="Unassembled WGS sequence"/>
</dbReference>
<keyword evidence="8" id="KW-1185">Reference proteome</keyword>
<reference evidence="7 8" key="1">
    <citation type="journal article" date="2024" name="G3 (Bethesda)">
        <title>Genome assembly of Hibiscus sabdariffa L. provides insights into metabolisms of medicinal natural products.</title>
        <authorList>
            <person name="Kim T."/>
        </authorList>
    </citation>
    <scope>NUCLEOTIDE SEQUENCE [LARGE SCALE GENOMIC DNA]</scope>
    <source>
        <strain evidence="7">TK-2024</strain>
        <tissue evidence="7">Old leaves</tissue>
    </source>
</reference>
<dbReference type="EMBL" id="JBBPBM010000006">
    <property type="protein sequence ID" value="KAK8578744.1"/>
    <property type="molecule type" value="Genomic_DNA"/>
</dbReference>
<keyword evidence="2" id="KW-0349">Heme</keyword>
<keyword evidence="5" id="KW-0408">Iron</keyword>
<keyword evidence="4" id="KW-0560">Oxidoreductase</keyword>
<evidence type="ECO:0000313" key="8">
    <source>
        <dbReference type="Proteomes" id="UP001472677"/>
    </source>
</evidence>
<protein>
    <recommendedName>
        <fullName evidence="9">Cytochrome P450</fullName>
    </recommendedName>
</protein>
<keyword evidence="6" id="KW-0503">Monooxygenase</keyword>
<dbReference type="PANTHER" id="PTHR47953">
    <property type="entry name" value="OS08G0105600 PROTEIN"/>
    <property type="match status" value="1"/>
</dbReference>
<evidence type="ECO:0000256" key="1">
    <source>
        <dbReference type="ARBA" id="ARBA00010617"/>
    </source>
</evidence>
<dbReference type="InterPro" id="IPR001128">
    <property type="entry name" value="Cyt_P450"/>
</dbReference>
<dbReference type="InterPro" id="IPR052306">
    <property type="entry name" value="CYP450_71D"/>
</dbReference>
<evidence type="ECO:0000256" key="4">
    <source>
        <dbReference type="ARBA" id="ARBA00023002"/>
    </source>
</evidence>
<accession>A0ABR2FCT2</accession>
<sequence length="136" mass="15969">MYLEGKDFILDKEKDVGGYEILSDTTIIINIWAIQRDPNWWEKPEEFIPKRFENSSIDFKGEYFHFFPFGFGRRKCHGIPFGVVSVEYLMANFLYWFDWKLPSSEIADNLDMTELFGSSVTKKIPLHVIPTSPLSF</sequence>
<dbReference type="PRINTS" id="PR00463">
    <property type="entry name" value="EP450I"/>
</dbReference>
<comment type="caution">
    <text evidence="7">The sequence shown here is derived from an EMBL/GenBank/DDBJ whole genome shotgun (WGS) entry which is preliminary data.</text>
</comment>
<evidence type="ECO:0000256" key="3">
    <source>
        <dbReference type="ARBA" id="ARBA00022723"/>
    </source>
</evidence>
<dbReference type="Gene3D" id="1.10.630.10">
    <property type="entry name" value="Cytochrome P450"/>
    <property type="match status" value="1"/>
</dbReference>
<evidence type="ECO:0000313" key="7">
    <source>
        <dbReference type="EMBL" id="KAK8578744.1"/>
    </source>
</evidence>
<proteinExistence type="inferred from homology"/>
<evidence type="ECO:0000256" key="5">
    <source>
        <dbReference type="ARBA" id="ARBA00023004"/>
    </source>
</evidence>
<evidence type="ECO:0008006" key="9">
    <source>
        <dbReference type="Google" id="ProtNLM"/>
    </source>
</evidence>
<dbReference type="InterPro" id="IPR002401">
    <property type="entry name" value="Cyt_P450_E_grp-I"/>
</dbReference>
<comment type="similarity">
    <text evidence="1">Belongs to the cytochrome P450 family.</text>
</comment>
<gene>
    <name evidence="7" type="ORF">V6N12_069088</name>
</gene>
<evidence type="ECO:0000256" key="2">
    <source>
        <dbReference type="ARBA" id="ARBA00022617"/>
    </source>
</evidence>
<evidence type="ECO:0000256" key="6">
    <source>
        <dbReference type="ARBA" id="ARBA00023033"/>
    </source>
</evidence>
<name>A0ABR2FCT2_9ROSI</name>
<dbReference type="Pfam" id="PF00067">
    <property type="entry name" value="p450"/>
    <property type="match status" value="1"/>
</dbReference>
<dbReference type="SUPFAM" id="SSF48264">
    <property type="entry name" value="Cytochrome P450"/>
    <property type="match status" value="1"/>
</dbReference>
<dbReference type="PANTHER" id="PTHR47953:SF16">
    <property type="entry name" value="CYTOCHROME P450 71D8"/>
    <property type="match status" value="1"/>
</dbReference>